<dbReference type="AlphaFoldDB" id="A0A427YCZ9"/>
<protein>
    <submittedName>
        <fullName evidence="2">Uncharacterized protein</fullName>
    </submittedName>
</protein>
<feature type="compositionally biased region" description="Basic and acidic residues" evidence="1">
    <location>
        <begin position="119"/>
        <end position="128"/>
    </location>
</feature>
<sequence length="180" mass="19437">MPSNGVNYISGSLSRVKAAQSTPDKPSKPVRHPRPLFPQPGPTTSSLATAPADAIGATLRTTETGGVREKVKGLGKGRKKRSLEEVFEFSWAKADLGKAVPRFQGAGKRSAEFGGAGENSRRGKRWWDEWTTEGDGGKSTRHPSPGGKERVRPTRDDFRKVLAHPDLAGTAKCRHDPNPT</sequence>
<evidence type="ECO:0000313" key="3">
    <source>
        <dbReference type="Proteomes" id="UP000279259"/>
    </source>
</evidence>
<name>A0A427YCZ9_9TREE</name>
<evidence type="ECO:0000313" key="2">
    <source>
        <dbReference type="EMBL" id="RSH88824.1"/>
    </source>
</evidence>
<feature type="compositionally biased region" description="Polar residues" evidence="1">
    <location>
        <begin position="1"/>
        <end position="24"/>
    </location>
</feature>
<evidence type="ECO:0000256" key="1">
    <source>
        <dbReference type="SAM" id="MobiDB-lite"/>
    </source>
</evidence>
<keyword evidence="3" id="KW-1185">Reference proteome</keyword>
<feature type="region of interest" description="Disordered" evidence="1">
    <location>
        <begin position="107"/>
        <end position="156"/>
    </location>
</feature>
<proteinExistence type="predicted"/>
<dbReference type="OrthoDB" id="10345301at2759"/>
<gene>
    <name evidence="2" type="ORF">EHS25_003052</name>
</gene>
<reference evidence="2 3" key="1">
    <citation type="submission" date="2018-11" db="EMBL/GenBank/DDBJ databases">
        <title>Genome sequence of Saitozyma podzolica DSM 27192.</title>
        <authorList>
            <person name="Aliyu H."/>
            <person name="Gorte O."/>
            <person name="Ochsenreither K."/>
        </authorList>
    </citation>
    <scope>NUCLEOTIDE SEQUENCE [LARGE SCALE GENOMIC DNA]</scope>
    <source>
        <strain evidence="2 3">DSM 27192</strain>
    </source>
</reference>
<dbReference type="Proteomes" id="UP000279259">
    <property type="component" value="Unassembled WGS sequence"/>
</dbReference>
<organism evidence="2 3">
    <name type="scientific">Saitozyma podzolica</name>
    <dbReference type="NCBI Taxonomy" id="1890683"/>
    <lineage>
        <taxon>Eukaryota</taxon>
        <taxon>Fungi</taxon>
        <taxon>Dikarya</taxon>
        <taxon>Basidiomycota</taxon>
        <taxon>Agaricomycotina</taxon>
        <taxon>Tremellomycetes</taxon>
        <taxon>Tremellales</taxon>
        <taxon>Trimorphomycetaceae</taxon>
        <taxon>Saitozyma</taxon>
    </lineage>
</organism>
<feature type="region of interest" description="Disordered" evidence="1">
    <location>
        <begin position="1"/>
        <end position="49"/>
    </location>
</feature>
<accession>A0A427YCZ9</accession>
<feature type="compositionally biased region" description="Basic and acidic residues" evidence="1">
    <location>
        <begin position="147"/>
        <end position="156"/>
    </location>
</feature>
<dbReference type="EMBL" id="RSCD01000016">
    <property type="protein sequence ID" value="RSH88824.1"/>
    <property type="molecule type" value="Genomic_DNA"/>
</dbReference>
<comment type="caution">
    <text evidence="2">The sequence shown here is derived from an EMBL/GenBank/DDBJ whole genome shotgun (WGS) entry which is preliminary data.</text>
</comment>